<reference evidence="5" key="1">
    <citation type="submission" date="2016-01" db="EMBL/GenBank/DDBJ databases">
        <authorList>
            <person name="Husnik F."/>
        </authorList>
    </citation>
    <scope>NUCLEOTIDE SEQUENCE [LARGE SCALE GENOMIC DNA]</scope>
</reference>
<dbReference type="SUPFAM" id="SSF50249">
    <property type="entry name" value="Nucleic acid-binding proteins"/>
    <property type="match status" value="1"/>
</dbReference>
<dbReference type="EMBL" id="LN998829">
    <property type="protein sequence ID" value="CUX76510.1"/>
    <property type="molecule type" value="Genomic_DNA"/>
</dbReference>
<sequence>MHSTLDNVTAVSNIRVATSDRYKGSSTGELKEEKERHNVVLFGRLAEECRSILRRGTCKYVEGSIRTRRWRGRDGADSYTTEIVGSVLRVLGGGRSYGSVRGAERRYALHGRDTAIPRF</sequence>
<keyword evidence="1 2" id="KW-0238">DNA-binding</keyword>
<dbReference type="Pfam" id="PF00436">
    <property type="entry name" value="SSB"/>
    <property type="match status" value="1"/>
</dbReference>
<dbReference type="Gene3D" id="2.40.50.140">
    <property type="entry name" value="Nucleic acid-binding proteins"/>
    <property type="match status" value="1"/>
</dbReference>
<dbReference type="PROSITE" id="PS50935">
    <property type="entry name" value="SSB"/>
    <property type="match status" value="1"/>
</dbReference>
<dbReference type="CDD" id="cd04496">
    <property type="entry name" value="SSB_OBF"/>
    <property type="match status" value="1"/>
</dbReference>
<name>A0A143WNB8_TREPR</name>
<evidence type="ECO:0000256" key="3">
    <source>
        <dbReference type="RuleBase" id="RU000524"/>
    </source>
</evidence>
<evidence type="ECO:0000256" key="1">
    <source>
        <dbReference type="ARBA" id="ARBA00023125"/>
    </source>
</evidence>
<protein>
    <recommendedName>
        <fullName evidence="3">Single-stranded DNA-binding protein</fullName>
    </recommendedName>
</protein>
<dbReference type="InterPro" id="IPR000424">
    <property type="entry name" value="Primosome_PriB/ssb"/>
</dbReference>
<dbReference type="InterPro" id="IPR011344">
    <property type="entry name" value="ssDNA-bd"/>
</dbReference>
<dbReference type="InterPro" id="IPR012340">
    <property type="entry name" value="NA-bd_OB-fold"/>
</dbReference>
<evidence type="ECO:0000256" key="2">
    <source>
        <dbReference type="PROSITE-ProRule" id="PRU00252"/>
    </source>
</evidence>
<dbReference type="GO" id="GO:0006260">
    <property type="term" value="P:DNA replication"/>
    <property type="evidence" value="ECO:0007669"/>
    <property type="project" value="InterPro"/>
</dbReference>
<gene>
    <name evidence="4" type="primary">ssb</name>
    <name evidence="4" type="ORF">PMARG_TP00124</name>
</gene>
<dbReference type="NCBIfam" id="TIGR00621">
    <property type="entry name" value="ssb"/>
    <property type="match status" value="1"/>
</dbReference>
<evidence type="ECO:0000313" key="4">
    <source>
        <dbReference type="EMBL" id="CUX76510.1"/>
    </source>
</evidence>
<proteinExistence type="predicted"/>
<dbReference type="GO" id="GO:0003697">
    <property type="term" value="F:single-stranded DNA binding"/>
    <property type="evidence" value="ECO:0007669"/>
    <property type="project" value="InterPro"/>
</dbReference>
<dbReference type="AlphaFoldDB" id="A0A143WNB8"/>
<organism evidence="4 5">
    <name type="scientific">Tremblaya princeps</name>
    <dbReference type="NCBI Taxonomy" id="189385"/>
    <lineage>
        <taxon>Bacteria</taxon>
        <taxon>Pseudomonadati</taxon>
        <taxon>Pseudomonadota</taxon>
        <taxon>Betaproteobacteria</taxon>
        <taxon>Candidatus Tremblayella</taxon>
    </lineage>
</organism>
<accession>A0A143WNB8</accession>
<evidence type="ECO:0000313" key="5">
    <source>
        <dbReference type="Proteomes" id="UP000075222"/>
    </source>
</evidence>
<dbReference type="Proteomes" id="UP000075222">
    <property type="component" value="Chromosome I"/>
</dbReference>